<feature type="repeat" description="NHL" evidence="2">
    <location>
        <begin position="79"/>
        <end position="122"/>
    </location>
</feature>
<dbReference type="PROSITE" id="PS51125">
    <property type="entry name" value="NHL"/>
    <property type="match status" value="2"/>
</dbReference>
<dbReference type="InterPro" id="IPR050952">
    <property type="entry name" value="TRIM-NHL_E3_ligases"/>
</dbReference>
<dbReference type="InterPro" id="IPR001258">
    <property type="entry name" value="NHL_repeat"/>
</dbReference>
<comment type="caution">
    <text evidence="3">The sequence shown here is derived from an EMBL/GenBank/DDBJ whole genome shotgun (WGS) entry which is preliminary data.</text>
</comment>
<dbReference type="EMBL" id="LCRR01000008">
    <property type="protein sequence ID" value="KKW37444.1"/>
    <property type="molecule type" value="Genomic_DNA"/>
</dbReference>
<feature type="non-terminal residue" evidence="3">
    <location>
        <position position="1"/>
    </location>
</feature>
<evidence type="ECO:0000256" key="1">
    <source>
        <dbReference type="ARBA" id="ARBA00022737"/>
    </source>
</evidence>
<dbReference type="GO" id="GO:0008270">
    <property type="term" value="F:zinc ion binding"/>
    <property type="evidence" value="ECO:0007669"/>
    <property type="project" value="UniProtKB-KW"/>
</dbReference>
<evidence type="ECO:0000313" key="4">
    <source>
        <dbReference type="Proteomes" id="UP000033852"/>
    </source>
</evidence>
<proteinExistence type="predicted"/>
<dbReference type="Proteomes" id="UP000033852">
    <property type="component" value="Unassembled WGS sequence"/>
</dbReference>
<dbReference type="SUPFAM" id="SSF63829">
    <property type="entry name" value="Calcium-dependent phosphotriesterase"/>
    <property type="match status" value="1"/>
</dbReference>
<dbReference type="Gene3D" id="2.120.10.30">
    <property type="entry name" value="TolB, C-terminal domain"/>
    <property type="match status" value="2"/>
</dbReference>
<feature type="repeat" description="NHL" evidence="2">
    <location>
        <begin position="1"/>
        <end position="32"/>
    </location>
</feature>
<dbReference type="PANTHER" id="PTHR24104">
    <property type="entry name" value="E3 UBIQUITIN-PROTEIN LIGASE NHLRC1-RELATED"/>
    <property type="match status" value="1"/>
</dbReference>
<gene>
    <name evidence="3" type="ORF">UY86_C0008G0001</name>
</gene>
<dbReference type="InterPro" id="IPR011042">
    <property type="entry name" value="6-blade_b-propeller_TolB-like"/>
</dbReference>
<evidence type="ECO:0000313" key="3">
    <source>
        <dbReference type="EMBL" id="KKW37444.1"/>
    </source>
</evidence>
<dbReference type="CDD" id="cd05819">
    <property type="entry name" value="NHL"/>
    <property type="match status" value="1"/>
</dbReference>
<protein>
    <submittedName>
        <fullName evidence="3">NHL repeat containing protein</fullName>
    </submittedName>
</protein>
<name>A0A0G2AX06_9BACT</name>
<organism evidence="3 4">
    <name type="scientific">Candidatus Adlerbacteria bacterium GW2011_GWB1_54_7</name>
    <dbReference type="NCBI Taxonomy" id="1618607"/>
    <lineage>
        <taxon>Bacteria</taxon>
        <taxon>Candidatus Adleribacteriota</taxon>
    </lineage>
</organism>
<dbReference type="AlphaFoldDB" id="A0A0G2AX06"/>
<keyword evidence="1" id="KW-0677">Repeat</keyword>
<evidence type="ECO:0000256" key="2">
    <source>
        <dbReference type="PROSITE-ProRule" id="PRU00504"/>
    </source>
</evidence>
<accession>A0A0G2AX06</accession>
<dbReference type="Pfam" id="PF01436">
    <property type="entry name" value="NHL"/>
    <property type="match status" value="2"/>
</dbReference>
<sequence>RFSDPAGIALSTEGVIFVCDSGNYRIQAFTVQGEFLYALDSGADSFDKPRGIIVDRSGNILFSDDSARVYKYSPDGVLMADFGVFGEKQGELRSPAGLSVGREGMIYVADSYNHRIQRFRREQSYSL</sequence>
<dbReference type="PANTHER" id="PTHR24104:SF25">
    <property type="entry name" value="PROTEIN LIN-41"/>
    <property type="match status" value="1"/>
</dbReference>
<reference evidence="3 4" key="1">
    <citation type="journal article" date="2015" name="Nature">
        <title>rRNA introns, odd ribosomes, and small enigmatic genomes across a large radiation of phyla.</title>
        <authorList>
            <person name="Brown C.T."/>
            <person name="Hug L.A."/>
            <person name="Thomas B.C."/>
            <person name="Sharon I."/>
            <person name="Castelle C.J."/>
            <person name="Singh A."/>
            <person name="Wilkins M.J."/>
            <person name="Williams K.H."/>
            <person name="Banfield J.F."/>
        </authorList>
    </citation>
    <scope>NUCLEOTIDE SEQUENCE [LARGE SCALE GENOMIC DNA]</scope>
</reference>
<dbReference type="STRING" id="1618607.UY86_C0008G0001"/>